<dbReference type="Pfam" id="PF20414">
    <property type="entry name" value="DUF6698"/>
    <property type="match status" value="1"/>
</dbReference>
<reference evidence="2 3" key="1">
    <citation type="submission" date="2014-04" db="EMBL/GenBank/DDBJ databases">
        <authorList>
            <consortium name="DOE Joint Genome Institute"/>
            <person name="Kuo A."/>
            <person name="Tarkka M."/>
            <person name="Buscot F."/>
            <person name="Kohler A."/>
            <person name="Nagy L.G."/>
            <person name="Floudas D."/>
            <person name="Copeland A."/>
            <person name="Barry K.W."/>
            <person name="Cichocki N."/>
            <person name="Veneault-Fourrey C."/>
            <person name="LaButti K."/>
            <person name="Lindquist E.A."/>
            <person name="Lipzen A."/>
            <person name="Lundell T."/>
            <person name="Morin E."/>
            <person name="Murat C."/>
            <person name="Sun H."/>
            <person name="Tunlid A."/>
            <person name="Henrissat B."/>
            <person name="Grigoriev I.V."/>
            <person name="Hibbett D.S."/>
            <person name="Martin F."/>
            <person name="Nordberg H.P."/>
            <person name="Cantor M.N."/>
            <person name="Hua S.X."/>
        </authorList>
    </citation>
    <scope>NUCLEOTIDE SEQUENCE [LARGE SCALE GENOMIC DNA]</scope>
    <source>
        <strain evidence="2 3">F 1598</strain>
    </source>
</reference>
<accession>A0A0C3B6U1</accession>
<keyword evidence="3" id="KW-1185">Reference proteome</keyword>
<sequence length="344" mass="38813">MSDVENDTPTNGNGKRVNALELGPRKKGSKQDPLVHHGRHFCRTIHAMCNIHALLTQSIIREVEETLDEDLTTGERHEHKIFKELLKTVPNLEERVMTGSEEDLADIADLLRKGASGARGDDTKTLKGNILEWITPKGQSLNPPLYRNQKVDRGFHHDRTGALLCPVDLDWSNEDVKTKLRSGEESVTGDRWPIFLYAEYKYDHEDPWNGLLRSDILVKHVFTSPSSVDKDPKATRSGNARLHNMTRSTPASLAYIATQVRFALSSSSVFSRTDIITDSERFYNSLLEILDDPAEKQEVDSLLKWWNRKIFPSATQAPSIASSNWASTRIREKRAASGNNSRVD</sequence>
<evidence type="ECO:0000256" key="1">
    <source>
        <dbReference type="SAM" id="MobiDB-lite"/>
    </source>
</evidence>
<gene>
    <name evidence="2" type="ORF">PILCRDRAFT_820841</name>
</gene>
<evidence type="ECO:0000313" key="2">
    <source>
        <dbReference type="EMBL" id="KIM81963.1"/>
    </source>
</evidence>
<proteinExistence type="predicted"/>
<evidence type="ECO:0000313" key="3">
    <source>
        <dbReference type="Proteomes" id="UP000054166"/>
    </source>
</evidence>
<dbReference type="HOGENOM" id="CLU_035918_3_1_1"/>
<feature type="region of interest" description="Disordered" evidence="1">
    <location>
        <begin position="1"/>
        <end position="34"/>
    </location>
</feature>
<dbReference type="EMBL" id="KN832996">
    <property type="protein sequence ID" value="KIM81963.1"/>
    <property type="molecule type" value="Genomic_DNA"/>
</dbReference>
<organism evidence="2 3">
    <name type="scientific">Piloderma croceum (strain F 1598)</name>
    <dbReference type="NCBI Taxonomy" id="765440"/>
    <lineage>
        <taxon>Eukaryota</taxon>
        <taxon>Fungi</taxon>
        <taxon>Dikarya</taxon>
        <taxon>Basidiomycota</taxon>
        <taxon>Agaricomycotina</taxon>
        <taxon>Agaricomycetes</taxon>
        <taxon>Agaricomycetidae</taxon>
        <taxon>Atheliales</taxon>
        <taxon>Atheliaceae</taxon>
        <taxon>Piloderma</taxon>
    </lineage>
</organism>
<dbReference type="AlphaFoldDB" id="A0A0C3B6U1"/>
<name>A0A0C3B6U1_PILCF</name>
<dbReference type="STRING" id="765440.A0A0C3B6U1"/>
<dbReference type="InParanoid" id="A0A0C3B6U1"/>
<reference evidence="3" key="2">
    <citation type="submission" date="2015-01" db="EMBL/GenBank/DDBJ databases">
        <title>Evolutionary Origins and Diversification of the Mycorrhizal Mutualists.</title>
        <authorList>
            <consortium name="DOE Joint Genome Institute"/>
            <consortium name="Mycorrhizal Genomics Consortium"/>
            <person name="Kohler A."/>
            <person name="Kuo A."/>
            <person name="Nagy L.G."/>
            <person name="Floudas D."/>
            <person name="Copeland A."/>
            <person name="Barry K.W."/>
            <person name="Cichocki N."/>
            <person name="Veneault-Fourrey C."/>
            <person name="LaButti K."/>
            <person name="Lindquist E.A."/>
            <person name="Lipzen A."/>
            <person name="Lundell T."/>
            <person name="Morin E."/>
            <person name="Murat C."/>
            <person name="Riley R."/>
            <person name="Ohm R."/>
            <person name="Sun H."/>
            <person name="Tunlid A."/>
            <person name="Henrissat B."/>
            <person name="Grigoriev I.V."/>
            <person name="Hibbett D.S."/>
            <person name="Martin F."/>
        </authorList>
    </citation>
    <scope>NUCLEOTIDE SEQUENCE [LARGE SCALE GENOMIC DNA]</scope>
    <source>
        <strain evidence="3">F 1598</strain>
    </source>
</reference>
<dbReference type="InterPro" id="IPR046521">
    <property type="entry name" value="DUF6698"/>
</dbReference>
<dbReference type="Proteomes" id="UP000054166">
    <property type="component" value="Unassembled WGS sequence"/>
</dbReference>
<dbReference type="OrthoDB" id="2662502at2759"/>
<protein>
    <submittedName>
        <fullName evidence="2">Uncharacterized protein</fullName>
    </submittedName>
</protein>